<sequence length="260" mass="28844">MGNRGQVSTAHSKTTDLMTSKPSHIIAKGNVAGGADWPKAQRPPLIKVVHIFNPTVFKTDAANFRSLVQKLTGRNYKPRMHPASKSHRKAARVQGGDHLIGIPPPIFDTQQPKDGANVFHQDQFAGCYSFADSVLNMPLSESSDSEYSDQKVSSFEVSHATGDYHNRSAFVGSSDSEYSDQKAPIFEVNYGKRDYQNPSEPAQMYSIPERLSFFNELDMEPLPDCTMLPPLTGIPSDQGMLNSMQRFSTFFNVLESFSCK</sequence>
<comment type="caution">
    <text evidence="1">The sequence shown here is derived from an EMBL/GenBank/DDBJ whole genome shotgun (WGS) entry which is preliminary data.</text>
</comment>
<organism evidence="1 2">
    <name type="scientific">Diphasiastrum complanatum</name>
    <name type="common">Issler's clubmoss</name>
    <name type="synonym">Lycopodium complanatum</name>
    <dbReference type="NCBI Taxonomy" id="34168"/>
    <lineage>
        <taxon>Eukaryota</taxon>
        <taxon>Viridiplantae</taxon>
        <taxon>Streptophyta</taxon>
        <taxon>Embryophyta</taxon>
        <taxon>Tracheophyta</taxon>
        <taxon>Lycopodiopsida</taxon>
        <taxon>Lycopodiales</taxon>
        <taxon>Lycopodiaceae</taxon>
        <taxon>Lycopodioideae</taxon>
        <taxon>Diphasiastrum</taxon>
    </lineage>
</organism>
<accession>A0ACC2DYT5</accession>
<dbReference type="Proteomes" id="UP001162992">
    <property type="component" value="Chromosome 4"/>
</dbReference>
<protein>
    <submittedName>
        <fullName evidence="1">Uncharacterized protein</fullName>
    </submittedName>
</protein>
<name>A0ACC2DYT5_DIPCM</name>
<evidence type="ECO:0000313" key="1">
    <source>
        <dbReference type="EMBL" id="KAJ7559389.1"/>
    </source>
</evidence>
<evidence type="ECO:0000313" key="2">
    <source>
        <dbReference type="Proteomes" id="UP001162992"/>
    </source>
</evidence>
<proteinExistence type="predicted"/>
<gene>
    <name evidence="1" type="ORF">O6H91_04G083100</name>
</gene>
<dbReference type="EMBL" id="CM055095">
    <property type="protein sequence ID" value="KAJ7559389.1"/>
    <property type="molecule type" value="Genomic_DNA"/>
</dbReference>
<reference evidence="2" key="1">
    <citation type="journal article" date="2024" name="Proc. Natl. Acad. Sci. U.S.A.">
        <title>Extraordinary preservation of gene collinearity over three hundred million years revealed in homosporous lycophytes.</title>
        <authorList>
            <person name="Li C."/>
            <person name="Wickell D."/>
            <person name="Kuo L.Y."/>
            <person name="Chen X."/>
            <person name="Nie B."/>
            <person name="Liao X."/>
            <person name="Peng D."/>
            <person name="Ji J."/>
            <person name="Jenkins J."/>
            <person name="Williams M."/>
            <person name="Shu S."/>
            <person name="Plott C."/>
            <person name="Barry K."/>
            <person name="Rajasekar S."/>
            <person name="Grimwood J."/>
            <person name="Han X."/>
            <person name="Sun S."/>
            <person name="Hou Z."/>
            <person name="He W."/>
            <person name="Dai G."/>
            <person name="Sun C."/>
            <person name="Schmutz J."/>
            <person name="Leebens-Mack J.H."/>
            <person name="Li F.W."/>
            <person name="Wang L."/>
        </authorList>
    </citation>
    <scope>NUCLEOTIDE SEQUENCE [LARGE SCALE GENOMIC DNA]</scope>
    <source>
        <strain evidence="2">cv. PW_Plant_1</strain>
    </source>
</reference>
<keyword evidence="2" id="KW-1185">Reference proteome</keyword>